<keyword evidence="2" id="KW-0560">Oxidoreductase</keyword>
<feature type="domain" description="6-phosphogluconate dehydrogenase C-terminal" evidence="4">
    <location>
        <begin position="1"/>
        <end position="57"/>
    </location>
</feature>
<proteinExistence type="inferred from homology"/>
<dbReference type="GO" id="GO:0004616">
    <property type="term" value="F:phosphogluconate dehydrogenase (decarboxylating) activity"/>
    <property type="evidence" value="ECO:0007669"/>
    <property type="project" value="InterPro"/>
</dbReference>
<evidence type="ECO:0000256" key="3">
    <source>
        <dbReference type="ARBA" id="ARBA00023064"/>
    </source>
</evidence>
<evidence type="ECO:0000256" key="1">
    <source>
        <dbReference type="ARBA" id="ARBA00008419"/>
    </source>
</evidence>
<dbReference type="InterPro" id="IPR006114">
    <property type="entry name" value="6PGDH_C"/>
</dbReference>
<dbReference type="PANTHER" id="PTHR11811">
    <property type="entry name" value="6-PHOSPHOGLUCONATE DEHYDROGENASE"/>
    <property type="match status" value="1"/>
</dbReference>
<dbReference type="Gene3D" id="1.10.1040.10">
    <property type="entry name" value="N-(1-d-carboxylethyl)-l-norvaline Dehydrogenase, domain 2"/>
    <property type="match status" value="1"/>
</dbReference>
<dbReference type="InterPro" id="IPR013328">
    <property type="entry name" value="6PGD_dom2"/>
</dbReference>
<evidence type="ECO:0000313" key="5">
    <source>
        <dbReference type="EMBL" id="GAF94106.1"/>
    </source>
</evidence>
<dbReference type="Pfam" id="PF00393">
    <property type="entry name" value="6PGD"/>
    <property type="match status" value="1"/>
</dbReference>
<dbReference type="PROSITE" id="PS00461">
    <property type="entry name" value="6PGD"/>
    <property type="match status" value="1"/>
</dbReference>
<feature type="non-terminal residue" evidence="5">
    <location>
        <position position="57"/>
    </location>
</feature>
<gene>
    <name evidence="5" type="ORF">S01H1_24397</name>
</gene>
<keyword evidence="3" id="KW-0311">Gluconate utilization</keyword>
<accession>X0U439</accession>
<sequence length="57" mass="6125">TRDILAFQDEDGAPLVEHILDAAGQKGTGKWTVEDSLEHGVPITLISEAVYGRFVSA</sequence>
<dbReference type="GO" id="GO:0006098">
    <property type="term" value="P:pentose-phosphate shunt"/>
    <property type="evidence" value="ECO:0007669"/>
    <property type="project" value="InterPro"/>
</dbReference>
<dbReference type="InterPro" id="IPR008927">
    <property type="entry name" value="6-PGluconate_DH-like_C_sf"/>
</dbReference>
<evidence type="ECO:0000256" key="2">
    <source>
        <dbReference type="ARBA" id="ARBA00023002"/>
    </source>
</evidence>
<name>X0U439_9ZZZZ</name>
<organism evidence="5">
    <name type="scientific">marine sediment metagenome</name>
    <dbReference type="NCBI Taxonomy" id="412755"/>
    <lineage>
        <taxon>unclassified sequences</taxon>
        <taxon>metagenomes</taxon>
        <taxon>ecological metagenomes</taxon>
    </lineage>
</organism>
<dbReference type="GO" id="GO:0019521">
    <property type="term" value="P:D-gluconate metabolic process"/>
    <property type="evidence" value="ECO:0007669"/>
    <property type="project" value="UniProtKB-KW"/>
</dbReference>
<reference evidence="5" key="1">
    <citation type="journal article" date="2014" name="Front. Microbiol.">
        <title>High frequency of phylogenetically diverse reductive dehalogenase-homologous genes in deep subseafloor sedimentary metagenomes.</title>
        <authorList>
            <person name="Kawai M."/>
            <person name="Futagami T."/>
            <person name="Toyoda A."/>
            <person name="Takaki Y."/>
            <person name="Nishi S."/>
            <person name="Hori S."/>
            <person name="Arai W."/>
            <person name="Tsubouchi T."/>
            <person name="Morono Y."/>
            <person name="Uchiyama I."/>
            <person name="Ito T."/>
            <person name="Fujiyama A."/>
            <person name="Inagaki F."/>
            <person name="Takami H."/>
        </authorList>
    </citation>
    <scope>NUCLEOTIDE SEQUENCE</scope>
    <source>
        <strain evidence="5">Expedition CK06-06</strain>
    </source>
</reference>
<protein>
    <recommendedName>
        <fullName evidence="4">6-phosphogluconate dehydrogenase C-terminal domain-containing protein</fullName>
    </recommendedName>
</protein>
<dbReference type="EMBL" id="BARS01014508">
    <property type="protein sequence ID" value="GAF94106.1"/>
    <property type="molecule type" value="Genomic_DNA"/>
</dbReference>
<feature type="non-terminal residue" evidence="5">
    <location>
        <position position="1"/>
    </location>
</feature>
<dbReference type="SUPFAM" id="SSF48179">
    <property type="entry name" value="6-phosphogluconate dehydrogenase C-terminal domain-like"/>
    <property type="match status" value="1"/>
</dbReference>
<dbReference type="InterPro" id="IPR006184">
    <property type="entry name" value="6PGdom_BS"/>
</dbReference>
<comment type="caution">
    <text evidence="5">The sequence shown here is derived from an EMBL/GenBank/DDBJ whole genome shotgun (WGS) entry which is preliminary data.</text>
</comment>
<evidence type="ECO:0000259" key="4">
    <source>
        <dbReference type="Pfam" id="PF00393"/>
    </source>
</evidence>
<comment type="similarity">
    <text evidence="1">Belongs to the 6-phosphogluconate dehydrogenase family.</text>
</comment>
<dbReference type="AlphaFoldDB" id="X0U439"/>
<dbReference type="InterPro" id="IPR006183">
    <property type="entry name" value="Pgluconate_DH"/>
</dbReference>